<evidence type="ECO:0000256" key="3">
    <source>
        <dbReference type="ARBA" id="ARBA00022448"/>
    </source>
</evidence>
<keyword evidence="5 12" id="KW-0812">Transmembrane</keyword>
<comment type="caution">
    <text evidence="15">The sequence shown here is derived from an EMBL/GenBank/DDBJ whole genome shotgun (WGS) entry which is preliminary data.</text>
</comment>
<sequence length="390" mass="45633">MFLSRTSIINSNKKFPLISNKKSGKTRRSLLLMGLTFIYLVFGAIIFSLFEYNEDERIRKEIIIKRNQIQQKYKFSKKDFIQLENIIIQSIPFSAGYQWKFLGSLYFCIVLISTIGYGNSTPNTKAGRLFCIIYALGGIPLGLVTFQSVGERINHLIKIILIQIQKYLFKNKKLINNTNEIKSKYLLFISFSIGCITISIATIVFHKKENWSIFDSAYYCMISLSTIGFGDFVPAQTNERLKKEPFYIIFILIFLLFVLILEFMTYNSDIVTARTKLKKIISIKMSTSFRLVSSAQKINTTISRNEKPKSWRQLKQSFAIRRKEKPKAIRKIGVFVEKIDKRNNKEIKKHQKINSSSLLILKDIYRFNYWKQKKNFCARRLPTPYIEHLN</sequence>
<accession>A0A8S9ZVS7</accession>
<feature type="transmembrane region" description="Helical" evidence="13">
    <location>
        <begin position="216"/>
        <end position="234"/>
    </location>
</feature>
<dbReference type="GO" id="GO:0030322">
    <property type="term" value="P:stabilization of membrane potential"/>
    <property type="evidence" value="ECO:0007669"/>
    <property type="project" value="TreeGrafter"/>
</dbReference>
<dbReference type="Pfam" id="PF07885">
    <property type="entry name" value="Ion_trans_2"/>
    <property type="match status" value="2"/>
</dbReference>
<dbReference type="SUPFAM" id="SSF81324">
    <property type="entry name" value="Voltage-gated potassium channels"/>
    <property type="match status" value="2"/>
</dbReference>
<evidence type="ECO:0000259" key="14">
    <source>
        <dbReference type="Pfam" id="PF07885"/>
    </source>
</evidence>
<evidence type="ECO:0000256" key="11">
    <source>
        <dbReference type="ARBA" id="ARBA00023303"/>
    </source>
</evidence>
<evidence type="ECO:0000256" key="6">
    <source>
        <dbReference type="ARBA" id="ARBA00022826"/>
    </source>
</evidence>
<dbReference type="GO" id="GO:0022841">
    <property type="term" value="F:potassium ion leak channel activity"/>
    <property type="evidence" value="ECO:0007669"/>
    <property type="project" value="TreeGrafter"/>
</dbReference>
<dbReference type="OrthoDB" id="297496at2759"/>
<feature type="domain" description="Potassium channel" evidence="14">
    <location>
        <begin position="95"/>
        <end position="153"/>
    </location>
</feature>
<dbReference type="Gene3D" id="1.10.287.70">
    <property type="match status" value="1"/>
</dbReference>
<reference evidence="15" key="1">
    <citation type="journal article" date="2020" name="Ecol. Evol.">
        <title>Genome structure and content of the rice root-knot nematode (Meloidogyne graminicola).</title>
        <authorList>
            <person name="Phan N.T."/>
            <person name="Danchin E.G.J."/>
            <person name="Klopp C."/>
            <person name="Perfus-Barbeoch L."/>
            <person name="Kozlowski D.K."/>
            <person name="Koutsovoulos G.D."/>
            <person name="Lopez-Roques C."/>
            <person name="Bouchez O."/>
            <person name="Zahm M."/>
            <person name="Besnard G."/>
            <person name="Bellafiore S."/>
        </authorList>
    </citation>
    <scope>NUCLEOTIDE SEQUENCE</scope>
    <source>
        <strain evidence="15">VN-18</strain>
    </source>
</reference>
<keyword evidence="3 12" id="KW-0813">Transport</keyword>
<feature type="transmembrane region" description="Helical" evidence="13">
    <location>
        <begin position="30"/>
        <end position="50"/>
    </location>
</feature>
<evidence type="ECO:0000256" key="8">
    <source>
        <dbReference type="ARBA" id="ARBA00022989"/>
    </source>
</evidence>
<keyword evidence="6" id="KW-0631">Potassium channel</keyword>
<proteinExistence type="inferred from homology"/>
<dbReference type="GO" id="GO:0015271">
    <property type="term" value="F:outward rectifier potassium channel activity"/>
    <property type="evidence" value="ECO:0007669"/>
    <property type="project" value="TreeGrafter"/>
</dbReference>
<name>A0A8S9ZVS7_9BILA</name>
<feature type="transmembrane region" description="Helical" evidence="13">
    <location>
        <begin position="185"/>
        <end position="204"/>
    </location>
</feature>
<keyword evidence="9 12" id="KW-0406">Ion transport</keyword>
<evidence type="ECO:0000256" key="2">
    <source>
        <dbReference type="ARBA" id="ARBA00006666"/>
    </source>
</evidence>
<evidence type="ECO:0000256" key="4">
    <source>
        <dbReference type="ARBA" id="ARBA00022538"/>
    </source>
</evidence>
<feature type="domain" description="Potassium channel" evidence="14">
    <location>
        <begin position="196"/>
        <end position="260"/>
    </location>
</feature>
<dbReference type="AlphaFoldDB" id="A0A8S9ZVS7"/>
<dbReference type="PANTHER" id="PTHR11003">
    <property type="entry name" value="POTASSIUM CHANNEL, SUBFAMILY K"/>
    <property type="match status" value="1"/>
</dbReference>
<gene>
    <name evidence="15" type="ORF">Mgra_00002787</name>
</gene>
<keyword evidence="16" id="KW-1185">Reference proteome</keyword>
<dbReference type="PRINTS" id="PR01333">
    <property type="entry name" value="2POREKCHANEL"/>
</dbReference>
<dbReference type="InterPro" id="IPR013099">
    <property type="entry name" value="K_chnl_dom"/>
</dbReference>
<feature type="transmembrane region" description="Helical" evidence="13">
    <location>
        <begin position="246"/>
        <end position="266"/>
    </location>
</feature>
<organism evidence="15 16">
    <name type="scientific">Meloidogyne graminicola</name>
    <dbReference type="NCBI Taxonomy" id="189291"/>
    <lineage>
        <taxon>Eukaryota</taxon>
        <taxon>Metazoa</taxon>
        <taxon>Ecdysozoa</taxon>
        <taxon>Nematoda</taxon>
        <taxon>Chromadorea</taxon>
        <taxon>Rhabditida</taxon>
        <taxon>Tylenchina</taxon>
        <taxon>Tylenchomorpha</taxon>
        <taxon>Tylenchoidea</taxon>
        <taxon>Meloidogynidae</taxon>
        <taxon>Meloidogyninae</taxon>
        <taxon>Meloidogyne</taxon>
    </lineage>
</organism>
<evidence type="ECO:0000313" key="16">
    <source>
        <dbReference type="Proteomes" id="UP000605970"/>
    </source>
</evidence>
<keyword evidence="7" id="KW-0630">Potassium</keyword>
<feature type="transmembrane region" description="Helical" evidence="13">
    <location>
        <begin position="99"/>
        <end position="117"/>
    </location>
</feature>
<feature type="transmembrane region" description="Helical" evidence="13">
    <location>
        <begin position="129"/>
        <end position="146"/>
    </location>
</feature>
<evidence type="ECO:0000256" key="5">
    <source>
        <dbReference type="ARBA" id="ARBA00022692"/>
    </source>
</evidence>
<evidence type="ECO:0000256" key="1">
    <source>
        <dbReference type="ARBA" id="ARBA00004141"/>
    </source>
</evidence>
<keyword evidence="10 13" id="KW-0472">Membrane</keyword>
<dbReference type="InterPro" id="IPR003092">
    <property type="entry name" value="2pore_dom_K_chnl_TASK"/>
</dbReference>
<dbReference type="InterPro" id="IPR003280">
    <property type="entry name" value="2pore_dom_K_chnl"/>
</dbReference>
<evidence type="ECO:0000256" key="10">
    <source>
        <dbReference type="ARBA" id="ARBA00023136"/>
    </source>
</evidence>
<comment type="subcellular location">
    <subcellularLocation>
        <location evidence="1">Membrane</location>
        <topology evidence="1">Multi-pass membrane protein</topology>
    </subcellularLocation>
</comment>
<dbReference type="EMBL" id="JABEBT010000017">
    <property type="protein sequence ID" value="KAF7637813.1"/>
    <property type="molecule type" value="Genomic_DNA"/>
</dbReference>
<evidence type="ECO:0000256" key="7">
    <source>
        <dbReference type="ARBA" id="ARBA00022958"/>
    </source>
</evidence>
<keyword evidence="11 12" id="KW-0407">Ion channel</keyword>
<evidence type="ECO:0000256" key="13">
    <source>
        <dbReference type="SAM" id="Phobius"/>
    </source>
</evidence>
<dbReference type="PANTHER" id="PTHR11003:SF172">
    <property type="entry name" value="TWO PORE POTASSIUM CHANNEL PROTEIN SUP-9"/>
    <property type="match status" value="1"/>
</dbReference>
<evidence type="ECO:0000313" key="15">
    <source>
        <dbReference type="EMBL" id="KAF7637813.1"/>
    </source>
</evidence>
<protein>
    <recommendedName>
        <fullName evidence="14">Potassium channel domain-containing protein</fullName>
    </recommendedName>
</protein>
<evidence type="ECO:0000256" key="9">
    <source>
        <dbReference type="ARBA" id="ARBA00023065"/>
    </source>
</evidence>
<evidence type="ECO:0000256" key="12">
    <source>
        <dbReference type="RuleBase" id="RU003857"/>
    </source>
</evidence>
<dbReference type="Proteomes" id="UP000605970">
    <property type="component" value="Unassembled WGS sequence"/>
</dbReference>
<keyword evidence="4" id="KW-0633">Potassium transport</keyword>
<dbReference type="PRINTS" id="PR01095">
    <property type="entry name" value="TASKCHANNEL"/>
</dbReference>
<comment type="similarity">
    <text evidence="2 12">Belongs to the two pore domain potassium channel (TC 1.A.1.8) family.</text>
</comment>
<keyword evidence="8 13" id="KW-1133">Transmembrane helix</keyword>
<dbReference type="GO" id="GO:0005886">
    <property type="term" value="C:plasma membrane"/>
    <property type="evidence" value="ECO:0007669"/>
    <property type="project" value="TreeGrafter"/>
</dbReference>